<dbReference type="AlphaFoldDB" id="A0AAV2G281"/>
<dbReference type="EMBL" id="OZ034820">
    <property type="protein sequence ID" value="CAL1404744.1"/>
    <property type="molecule type" value="Genomic_DNA"/>
</dbReference>
<gene>
    <name evidence="2" type="ORF">LTRI10_LOCUS44573</name>
</gene>
<dbReference type="Proteomes" id="UP001497516">
    <property type="component" value="Chromosome 7"/>
</dbReference>
<evidence type="ECO:0000313" key="3">
    <source>
        <dbReference type="Proteomes" id="UP001497516"/>
    </source>
</evidence>
<feature type="transmembrane region" description="Helical" evidence="1">
    <location>
        <begin position="52"/>
        <end position="70"/>
    </location>
</feature>
<evidence type="ECO:0000256" key="1">
    <source>
        <dbReference type="SAM" id="Phobius"/>
    </source>
</evidence>
<sequence length="81" mass="9432">MEKAVSFMWHINQLSLCLWVATLHQLMCWNAVRINYMLCSNLVLEYSCSKLYICYFLFVFLLVIVCLLVSQGIQMTITSAD</sequence>
<accession>A0AAV2G281</accession>
<organism evidence="2 3">
    <name type="scientific">Linum trigynum</name>
    <dbReference type="NCBI Taxonomy" id="586398"/>
    <lineage>
        <taxon>Eukaryota</taxon>
        <taxon>Viridiplantae</taxon>
        <taxon>Streptophyta</taxon>
        <taxon>Embryophyta</taxon>
        <taxon>Tracheophyta</taxon>
        <taxon>Spermatophyta</taxon>
        <taxon>Magnoliopsida</taxon>
        <taxon>eudicotyledons</taxon>
        <taxon>Gunneridae</taxon>
        <taxon>Pentapetalae</taxon>
        <taxon>rosids</taxon>
        <taxon>fabids</taxon>
        <taxon>Malpighiales</taxon>
        <taxon>Linaceae</taxon>
        <taxon>Linum</taxon>
    </lineage>
</organism>
<keyword evidence="3" id="KW-1185">Reference proteome</keyword>
<reference evidence="2 3" key="1">
    <citation type="submission" date="2024-04" db="EMBL/GenBank/DDBJ databases">
        <authorList>
            <person name="Fracassetti M."/>
        </authorList>
    </citation>
    <scope>NUCLEOTIDE SEQUENCE [LARGE SCALE GENOMIC DNA]</scope>
</reference>
<keyword evidence="1" id="KW-0812">Transmembrane</keyword>
<protein>
    <submittedName>
        <fullName evidence="2">Uncharacterized protein</fullName>
    </submittedName>
</protein>
<evidence type="ECO:0000313" key="2">
    <source>
        <dbReference type="EMBL" id="CAL1404744.1"/>
    </source>
</evidence>
<keyword evidence="1" id="KW-1133">Transmembrane helix</keyword>
<keyword evidence="1" id="KW-0472">Membrane</keyword>
<name>A0AAV2G281_9ROSI</name>
<proteinExistence type="predicted"/>